<dbReference type="PRINTS" id="PR00313">
    <property type="entry name" value="CABNDNGRPT"/>
</dbReference>
<dbReference type="InterPro" id="IPR014044">
    <property type="entry name" value="CAP_dom"/>
</dbReference>
<protein>
    <submittedName>
        <fullName evidence="3">Hemolysin, plasmid</fullName>
    </submittedName>
</protein>
<evidence type="ECO:0000259" key="2">
    <source>
        <dbReference type="Pfam" id="PF00188"/>
    </source>
</evidence>
<feature type="domain" description="SCP" evidence="2">
    <location>
        <begin position="12"/>
        <end position="142"/>
    </location>
</feature>
<dbReference type="EMBL" id="FWFP01000006">
    <property type="protein sequence ID" value="SLN51560.1"/>
    <property type="molecule type" value="Genomic_DNA"/>
</dbReference>
<dbReference type="PANTHER" id="PTHR31157:SF1">
    <property type="entry name" value="SCP DOMAIN-CONTAINING PROTEIN"/>
    <property type="match status" value="1"/>
</dbReference>
<dbReference type="InterPro" id="IPR018511">
    <property type="entry name" value="Hemolysin-typ_Ca-bd_CS"/>
</dbReference>
<feature type="region of interest" description="Disordered" evidence="1">
    <location>
        <begin position="231"/>
        <end position="251"/>
    </location>
</feature>
<organism evidence="3 4">
    <name type="scientific">Ruegeria meonggei</name>
    <dbReference type="NCBI Taxonomy" id="1446476"/>
    <lineage>
        <taxon>Bacteria</taxon>
        <taxon>Pseudomonadati</taxon>
        <taxon>Pseudomonadota</taxon>
        <taxon>Alphaproteobacteria</taxon>
        <taxon>Rhodobacterales</taxon>
        <taxon>Roseobacteraceae</taxon>
        <taxon>Ruegeria</taxon>
    </lineage>
</organism>
<sequence>MSTASTLERQMLALINAERAQAGLAPVRLELRLNDAAEDHSKWMLNVDQFSHTGAGGSQPWDRMGSAGFNFSGSWRATENIAWQSVRGAPGLSDDVQDLHNGLMNSSGHRANILDPNVTVVGIGIEVGNYNGVNAIMVTQNFARTSAPVQLDNGGTGQGGTPVPDPVDPAPTGPLFVAAGTNGSGANDWFALKAGQSGRLDGFDGDDTLFGQSGHDVLVGRQGKDTLRGLDGNDVLNGGRDDDDLNGGNGNDVLRGGGQNDKLVGATGHDQLFGGAGNDFLHGGSGNDLLIGHGGNDRLVGGGGNDQLLGGAGDDVMIGGSGADNFVFMTGKDRVKDFSDGDRVILTPSQTINSYADLMNNHIRQSGSDVIINDGQGNEMILENTLLSSLDNNDFVF</sequence>
<dbReference type="SUPFAM" id="SSF55797">
    <property type="entry name" value="PR-1-like"/>
    <property type="match status" value="1"/>
</dbReference>
<dbReference type="PANTHER" id="PTHR31157">
    <property type="entry name" value="SCP DOMAIN-CONTAINING PROTEIN"/>
    <property type="match status" value="1"/>
</dbReference>
<reference evidence="4" key="1">
    <citation type="submission" date="2017-03" db="EMBL/GenBank/DDBJ databases">
        <authorList>
            <person name="Rodrigo-Torres L."/>
            <person name="Arahal R.D."/>
            <person name="Lucena T."/>
        </authorList>
    </citation>
    <scope>NUCLEOTIDE SEQUENCE [LARGE SCALE GENOMIC DNA]</scope>
    <source>
        <strain evidence="4">CECT 8411</strain>
    </source>
</reference>
<dbReference type="CDD" id="cd05379">
    <property type="entry name" value="CAP_bacterial"/>
    <property type="match status" value="1"/>
</dbReference>
<dbReference type="AlphaFoldDB" id="A0A1X6ZI41"/>
<dbReference type="PROSITE" id="PS00330">
    <property type="entry name" value="HEMOLYSIN_CALCIUM"/>
    <property type="match status" value="2"/>
</dbReference>
<dbReference type="Gene3D" id="3.40.33.10">
    <property type="entry name" value="CAP"/>
    <property type="match status" value="1"/>
</dbReference>
<name>A0A1X6ZI41_9RHOB</name>
<evidence type="ECO:0000313" key="4">
    <source>
        <dbReference type="Proteomes" id="UP000193778"/>
    </source>
</evidence>
<accession>A0A1X6ZI41</accession>
<dbReference type="GO" id="GO:0005509">
    <property type="term" value="F:calcium ion binding"/>
    <property type="evidence" value="ECO:0007669"/>
    <property type="project" value="InterPro"/>
</dbReference>
<dbReference type="OrthoDB" id="419320at2"/>
<gene>
    <name evidence="3" type="primary">hlyA_2</name>
    <name evidence="3" type="ORF">RUM8411_02474</name>
</gene>
<dbReference type="InterPro" id="IPR001343">
    <property type="entry name" value="Hemolysn_Ca-bd"/>
</dbReference>
<proteinExistence type="predicted"/>
<dbReference type="Pfam" id="PF00188">
    <property type="entry name" value="CAP"/>
    <property type="match status" value="1"/>
</dbReference>
<evidence type="ECO:0000256" key="1">
    <source>
        <dbReference type="SAM" id="MobiDB-lite"/>
    </source>
</evidence>
<dbReference type="InterPro" id="IPR011049">
    <property type="entry name" value="Serralysin-like_metalloprot_C"/>
</dbReference>
<dbReference type="InterPro" id="IPR035940">
    <property type="entry name" value="CAP_sf"/>
</dbReference>
<dbReference type="Pfam" id="PF00353">
    <property type="entry name" value="HemolysinCabind"/>
    <property type="match status" value="4"/>
</dbReference>
<dbReference type="Proteomes" id="UP000193778">
    <property type="component" value="Unassembled WGS sequence"/>
</dbReference>
<dbReference type="Gene3D" id="2.150.10.10">
    <property type="entry name" value="Serralysin-like metalloprotease, C-terminal"/>
    <property type="match status" value="2"/>
</dbReference>
<evidence type="ECO:0000313" key="3">
    <source>
        <dbReference type="EMBL" id="SLN51560.1"/>
    </source>
</evidence>
<dbReference type="SUPFAM" id="SSF51120">
    <property type="entry name" value="beta-Roll"/>
    <property type="match status" value="1"/>
</dbReference>
<keyword evidence="4" id="KW-1185">Reference proteome</keyword>